<accession>A0AAD4HDL6</accession>
<sequence>MATFDVLSMALVRISQTILNSLYYPALSKDGALGWGIVDQILPFTAYFPRADIHELLAPDILHQIIKGTFKDHLVKWIDKYLIITYGEAHAEFIWADVDCRIAAVPSFPGLRRFPQGQKLKQWMGDDSKALMKVFLPAIAGHVPDRVVQAISAFLDFCYIVRRSSLDEGVTPNGISLPRQHYLCHYRYLIQQFGAPNGLCLSLTESKHRKAVKEPWRRSSGYLALGQMLKFAVGLLDKPLLPSDVIAIDPDSTFDDNPDEENYRDDGDLEDAIADDQDAEIIIQLAKTPALHYPIRLQSIGQHIGVPHLRDLVCQFLHDQQNPNHLIPGHEMDVSLCPDFNGKVYVFHSATASFYAPSDICGVNGMLHYVIRSAPTWHNGPARHDCVFIEHDPTLPGFQGLYVAQVILFFSFCFRGVDYSCALVRWFETIGDQPCPNTGMWMVEPEFDVNGQRLISVVHLDTILRPAHLIPVYGNHFVDHDIKHTIH</sequence>
<reference evidence="1" key="1">
    <citation type="journal article" date="2020" name="New Phytol.">
        <title>Comparative genomics reveals dynamic genome evolution in host specialist ectomycorrhizal fungi.</title>
        <authorList>
            <person name="Lofgren L.A."/>
            <person name="Nguyen N.H."/>
            <person name="Vilgalys R."/>
            <person name="Ruytinx J."/>
            <person name="Liao H.L."/>
            <person name="Branco S."/>
            <person name="Kuo A."/>
            <person name="LaButti K."/>
            <person name="Lipzen A."/>
            <person name="Andreopoulos W."/>
            <person name="Pangilinan J."/>
            <person name="Riley R."/>
            <person name="Hundley H."/>
            <person name="Na H."/>
            <person name="Barry K."/>
            <person name="Grigoriev I.V."/>
            <person name="Stajich J.E."/>
            <person name="Kennedy P.G."/>
        </authorList>
    </citation>
    <scope>NUCLEOTIDE SEQUENCE</scope>
    <source>
        <strain evidence="1">FC203</strain>
    </source>
</reference>
<evidence type="ECO:0000313" key="1">
    <source>
        <dbReference type="EMBL" id="KAG1891793.1"/>
    </source>
</evidence>
<organism evidence="1 2">
    <name type="scientific">Suillus fuscotomentosus</name>
    <dbReference type="NCBI Taxonomy" id="1912939"/>
    <lineage>
        <taxon>Eukaryota</taxon>
        <taxon>Fungi</taxon>
        <taxon>Dikarya</taxon>
        <taxon>Basidiomycota</taxon>
        <taxon>Agaricomycotina</taxon>
        <taxon>Agaricomycetes</taxon>
        <taxon>Agaricomycetidae</taxon>
        <taxon>Boletales</taxon>
        <taxon>Suillineae</taxon>
        <taxon>Suillaceae</taxon>
        <taxon>Suillus</taxon>
    </lineage>
</organism>
<protein>
    <submittedName>
        <fullName evidence="1">Uncharacterized protein</fullName>
    </submittedName>
</protein>
<gene>
    <name evidence="1" type="ORF">F5891DRAFT_1197418</name>
</gene>
<dbReference type="RefSeq" id="XP_041218269.1">
    <property type="nucleotide sequence ID" value="XM_041368482.1"/>
</dbReference>
<name>A0AAD4HDL6_9AGAM</name>
<dbReference type="Pfam" id="PF18759">
    <property type="entry name" value="Plavaka"/>
    <property type="match status" value="1"/>
</dbReference>
<dbReference type="AlphaFoldDB" id="A0AAD4HDL6"/>
<dbReference type="Proteomes" id="UP001195769">
    <property type="component" value="Unassembled WGS sequence"/>
</dbReference>
<comment type="caution">
    <text evidence="1">The sequence shown here is derived from an EMBL/GenBank/DDBJ whole genome shotgun (WGS) entry which is preliminary data.</text>
</comment>
<dbReference type="GeneID" id="64662780"/>
<dbReference type="EMBL" id="JABBWK010000122">
    <property type="protein sequence ID" value="KAG1891793.1"/>
    <property type="molecule type" value="Genomic_DNA"/>
</dbReference>
<evidence type="ECO:0000313" key="2">
    <source>
        <dbReference type="Proteomes" id="UP001195769"/>
    </source>
</evidence>
<keyword evidence="2" id="KW-1185">Reference proteome</keyword>
<proteinExistence type="predicted"/>
<dbReference type="InterPro" id="IPR041078">
    <property type="entry name" value="Plavaka"/>
</dbReference>